<accession>A0A0N5B155</accession>
<dbReference type="PANTHER" id="PTHR37427:SF2">
    <property type="entry name" value="SECRETED PROTEIN"/>
    <property type="match status" value="1"/>
</dbReference>
<evidence type="ECO:0000313" key="4">
    <source>
        <dbReference type="WBParaSite" id="SMUV_0001100701-mRNA-1"/>
    </source>
</evidence>
<feature type="chain" id="PRO_5005893579" evidence="2">
    <location>
        <begin position="20"/>
        <end position="140"/>
    </location>
</feature>
<dbReference type="Proteomes" id="UP000046393">
    <property type="component" value="Unplaced"/>
</dbReference>
<keyword evidence="3" id="KW-1185">Reference proteome</keyword>
<organism evidence="3 4">
    <name type="scientific">Syphacia muris</name>
    <dbReference type="NCBI Taxonomy" id="451379"/>
    <lineage>
        <taxon>Eukaryota</taxon>
        <taxon>Metazoa</taxon>
        <taxon>Ecdysozoa</taxon>
        <taxon>Nematoda</taxon>
        <taxon>Chromadorea</taxon>
        <taxon>Rhabditida</taxon>
        <taxon>Spirurina</taxon>
        <taxon>Oxyuridomorpha</taxon>
        <taxon>Oxyuroidea</taxon>
        <taxon>Oxyuridae</taxon>
        <taxon>Syphacia</taxon>
    </lineage>
</organism>
<dbReference type="PANTHER" id="PTHR37427">
    <property type="entry name" value="PROTEIN CBG20963-RELATED"/>
    <property type="match status" value="1"/>
</dbReference>
<evidence type="ECO:0000256" key="1">
    <source>
        <dbReference type="SAM" id="MobiDB-lite"/>
    </source>
</evidence>
<protein>
    <submittedName>
        <fullName evidence="4">Secreted protein</fullName>
    </submittedName>
</protein>
<feature type="region of interest" description="Disordered" evidence="1">
    <location>
        <begin position="105"/>
        <end position="140"/>
    </location>
</feature>
<name>A0A0N5B155_9BILA</name>
<keyword evidence="2" id="KW-0732">Signal</keyword>
<dbReference type="AlphaFoldDB" id="A0A0N5B155"/>
<dbReference type="STRING" id="451379.A0A0N5B155"/>
<feature type="signal peptide" evidence="2">
    <location>
        <begin position="1"/>
        <end position="19"/>
    </location>
</feature>
<dbReference type="WBParaSite" id="SMUV_0001100701-mRNA-1">
    <property type="protein sequence ID" value="SMUV_0001100701-mRNA-1"/>
    <property type="gene ID" value="SMUV_0001100701"/>
</dbReference>
<evidence type="ECO:0000313" key="3">
    <source>
        <dbReference type="Proteomes" id="UP000046393"/>
    </source>
</evidence>
<evidence type="ECO:0000256" key="2">
    <source>
        <dbReference type="SAM" id="SignalP"/>
    </source>
</evidence>
<reference evidence="4" key="1">
    <citation type="submission" date="2017-02" db="UniProtKB">
        <authorList>
            <consortium name="WormBaseParasite"/>
        </authorList>
    </citation>
    <scope>IDENTIFICATION</scope>
</reference>
<proteinExistence type="predicted"/>
<sequence>MNGILALLLFALAVDYAVSCDIIVHIKSNTTKKFNAQVIAPNGKKSELWSFNAPREKKTFQQKASECGIKDWEIMTKAGTLVQNVKVKLNGIGRVTYIVGDDLKPTQTDRQGAECKGQCAPLGKVPAKSRSPSPTPKPKI</sequence>